<dbReference type="AlphaFoldDB" id="A0AAN6GSK7"/>
<evidence type="ECO:0000313" key="1">
    <source>
        <dbReference type="EMBL" id="KAK0554030.1"/>
    </source>
</evidence>
<proteinExistence type="predicted"/>
<comment type="caution">
    <text evidence="1">The sequence shown here is derived from an EMBL/GenBank/DDBJ whole genome shotgun (WGS) entry which is preliminary data.</text>
</comment>
<reference evidence="1" key="1">
    <citation type="journal article" date="2023" name="PhytoFront">
        <title>Draft Genome Resources of Seven Strains of Tilletia horrida, Causal Agent of Kernel Smut of Rice.</title>
        <authorList>
            <person name="Khanal S."/>
            <person name="Antony Babu S."/>
            <person name="Zhou X.G."/>
        </authorList>
    </citation>
    <scope>NUCLEOTIDE SEQUENCE</scope>
    <source>
        <strain evidence="1">TX6</strain>
    </source>
</reference>
<protein>
    <submittedName>
        <fullName evidence="1">Uncharacterized protein</fullName>
    </submittedName>
</protein>
<keyword evidence="2" id="KW-1185">Reference proteome</keyword>
<dbReference type="Proteomes" id="UP001176517">
    <property type="component" value="Unassembled WGS sequence"/>
</dbReference>
<name>A0AAN6GSK7_9BASI</name>
<evidence type="ECO:0000313" key="2">
    <source>
        <dbReference type="Proteomes" id="UP001176517"/>
    </source>
</evidence>
<sequence length="153" mass="16619">MSDAEQLREVINRTVSSLQTIDLQQAQGAFHDLKAVRLLAGVLDVASQRGVRSIHAQGGDECDQDGVSGDRIREPAHLLKYIPAQRLDAFHILTAGFSELPCIITEALGDSLVVLADWFRSPAQRNLALMLRPTLGRATTSNCSGSPDSARNR</sequence>
<accession>A0AAN6GSK7</accession>
<organism evidence="1 2">
    <name type="scientific">Tilletia horrida</name>
    <dbReference type="NCBI Taxonomy" id="155126"/>
    <lineage>
        <taxon>Eukaryota</taxon>
        <taxon>Fungi</taxon>
        <taxon>Dikarya</taxon>
        <taxon>Basidiomycota</taxon>
        <taxon>Ustilaginomycotina</taxon>
        <taxon>Exobasidiomycetes</taxon>
        <taxon>Tilletiales</taxon>
        <taxon>Tilletiaceae</taxon>
        <taxon>Tilletia</taxon>
    </lineage>
</organism>
<dbReference type="EMBL" id="JAPDMZ010000042">
    <property type="protein sequence ID" value="KAK0554030.1"/>
    <property type="molecule type" value="Genomic_DNA"/>
</dbReference>
<gene>
    <name evidence="1" type="ORF">OC846_002251</name>
</gene>